<gene>
    <name evidence="1" type="ORF">NARC_40093</name>
</gene>
<proteinExistence type="predicted"/>
<evidence type="ECO:0008006" key="3">
    <source>
        <dbReference type="Google" id="ProtNLM"/>
    </source>
</evidence>
<dbReference type="OrthoDB" id="10956at2157"/>
<dbReference type="AlphaFoldDB" id="A0A557SX16"/>
<organism evidence="1 2">
    <name type="scientific">Candidatus Nitrosocosmicus arcticus</name>
    <dbReference type="NCBI Taxonomy" id="2035267"/>
    <lineage>
        <taxon>Archaea</taxon>
        <taxon>Nitrososphaerota</taxon>
        <taxon>Nitrososphaeria</taxon>
        <taxon>Nitrososphaerales</taxon>
        <taxon>Nitrososphaeraceae</taxon>
        <taxon>Candidatus Nitrosocosmicus</taxon>
    </lineage>
</organism>
<sequence>MAKVQNPDDNEATIPKIEDKILEILFTLSNQQTPLTSDDELRAFLTESTGSSNFDIALENLIVGGFVSRIGNDEYKITMNGIDEHSKRNNEGMLF</sequence>
<keyword evidence="2" id="KW-1185">Reference proteome</keyword>
<dbReference type="EMBL" id="VOAH01000004">
    <property type="protein sequence ID" value="TVP41131.1"/>
    <property type="molecule type" value="Genomic_DNA"/>
</dbReference>
<name>A0A557SX16_9ARCH</name>
<evidence type="ECO:0000313" key="2">
    <source>
        <dbReference type="Proteomes" id="UP000315289"/>
    </source>
</evidence>
<dbReference type="RefSeq" id="WP_144729287.1">
    <property type="nucleotide sequence ID" value="NZ_ML675580.1"/>
</dbReference>
<evidence type="ECO:0000313" key="1">
    <source>
        <dbReference type="EMBL" id="TVP41131.1"/>
    </source>
</evidence>
<comment type="caution">
    <text evidence="1">The sequence shown here is derived from an EMBL/GenBank/DDBJ whole genome shotgun (WGS) entry which is preliminary data.</text>
</comment>
<protein>
    <recommendedName>
        <fullName evidence="3">ArnR1-like winged helix-turn-helix domain-containing protein</fullName>
    </recommendedName>
</protein>
<accession>A0A557SX16</accession>
<reference evidence="1 2" key="1">
    <citation type="journal article" date="2019" name="Front. Microbiol.">
        <title>Ammonia Oxidation by the Arctic Terrestrial Thaumarchaeote Candidatus Nitrosocosmicus arcticus Is Stimulated by Increasing Temperatures.</title>
        <authorList>
            <person name="Alves R.J.E."/>
            <person name="Kerou M."/>
            <person name="Zappe A."/>
            <person name="Bittner R."/>
            <person name="Abby S.S."/>
            <person name="Schmidt H.A."/>
            <person name="Pfeifer K."/>
            <person name="Schleper C."/>
        </authorList>
    </citation>
    <scope>NUCLEOTIDE SEQUENCE [LARGE SCALE GENOMIC DNA]</scope>
    <source>
        <strain evidence="1 2">Kfb</strain>
    </source>
</reference>
<dbReference type="Proteomes" id="UP000315289">
    <property type="component" value="Unassembled WGS sequence"/>
</dbReference>